<keyword evidence="3" id="KW-1185">Reference proteome</keyword>
<dbReference type="STRING" id="520762.AN619_20430"/>
<dbReference type="EMBL" id="LOEE01000045">
    <property type="protein sequence ID" value="KXG74873.1"/>
    <property type="molecule type" value="Genomic_DNA"/>
</dbReference>
<feature type="domain" description="Cupin type-2" evidence="1">
    <location>
        <begin position="117"/>
        <end position="192"/>
    </location>
</feature>
<dbReference type="Pfam" id="PF07883">
    <property type="entry name" value="Cupin_2"/>
    <property type="match status" value="1"/>
</dbReference>
<dbReference type="PANTHER" id="PTHR43346">
    <property type="entry name" value="LIGAND BINDING DOMAIN PROTEIN, PUTATIVE (AFU_ORTHOLOGUE AFUA_6G14370)-RELATED"/>
    <property type="match status" value="1"/>
</dbReference>
<dbReference type="InterPro" id="IPR014710">
    <property type="entry name" value="RmlC-like_jellyroll"/>
</dbReference>
<evidence type="ECO:0000313" key="3">
    <source>
        <dbReference type="Proteomes" id="UP000070456"/>
    </source>
</evidence>
<evidence type="ECO:0000259" key="1">
    <source>
        <dbReference type="Pfam" id="PF07883"/>
    </source>
</evidence>
<evidence type="ECO:0000313" key="2">
    <source>
        <dbReference type="EMBL" id="KXG74873.1"/>
    </source>
</evidence>
<dbReference type="Gene3D" id="2.60.120.10">
    <property type="entry name" value="Jelly Rolls"/>
    <property type="match status" value="1"/>
</dbReference>
<accession>A0A140L2U8</accession>
<comment type="caution">
    <text evidence="2">The sequence shown here is derived from an EMBL/GenBank/DDBJ whole genome shotgun (WGS) entry which is preliminary data.</text>
</comment>
<reference evidence="2 3" key="1">
    <citation type="submission" date="2015-12" db="EMBL/GenBank/DDBJ databases">
        <title>Draft genome sequence of the thermoanaerobe Thermotalea metallivorans, an isolate from the runoff channel of the Great Artesian Basin, Australia.</title>
        <authorList>
            <person name="Patel B.K."/>
        </authorList>
    </citation>
    <scope>NUCLEOTIDE SEQUENCE [LARGE SCALE GENOMIC DNA]</scope>
    <source>
        <strain evidence="2 3">B2-1</strain>
    </source>
</reference>
<protein>
    <recommendedName>
        <fullName evidence="1">Cupin type-2 domain-containing protein</fullName>
    </recommendedName>
</protein>
<gene>
    <name evidence="2" type="ORF">AN619_20430</name>
</gene>
<dbReference type="InterPro" id="IPR013096">
    <property type="entry name" value="Cupin_2"/>
</dbReference>
<proteinExistence type="predicted"/>
<dbReference type="CDD" id="cd02223">
    <property type="entry name" value="cupin_Bh2720-like"/>
    <property type="match status" value="1"/>
</dbReference>
<organism evidence="2 3">
    <name type="scientific">Thermotalea metallivorans</name>
    <dbReference type="NCBI Taxonomy" id="520762"/>
    <lineage>
        <taxon>Bacteria</taxon>
        <taxon>Bacillati</taxon>
        <taxon>Bacillota</taxon>
        <taxon>Clostridia</taxon>
        <taxon>Peptostreptococcales</taxon>
        <taxon>Thermotaleaceae</taxon>
        <taxon>Thermotalea</taxon>
    </lineage>
</organism>
<dbReference type="PANTHER" id="PTHR43346:SF1">
    <property type="entry name" value="QUERCETIN 2,3-DIOXYGENASE-RELATED"/>
    <property type="match status" value="1"/>
</dbReference>
<dbReference type="InterPro" id="IPR052538">
    <property type="entry name" value="Flavonoid_dioxygenase-like"/>
</dbReference>
<dbReference type="AlphaFoldDB" id="A0A140L2U8"/>
<dbReference type="PATRIC" id="fig|520762.4.peg.2254"/>
<dbReference type="Proteomes" id="UP000070456">
    <property type="component" value="Unassembled WGS sequence"/>
</dbReference>
<dbReference type="OrthoDB" id="3231985at2"/>
<dbReference type="InterPro" id="IPR011051">
    <property type="entry name" value="RmlC_Cupin_sf"/>
</dbReference>
<name>A0A140L2U8_9FIRM</name>
<sequence>MYHMYKTYLCPYCIHTPMYESDNMYNICRIYPCHHCMNASIYHPDFPKQFDNQYTPFTDKTEYDSILDFSRSEKDNSMMELKDYGPESFVVDIEEVTKQNNTFRTALWTGRHLQLTLMSINVGEDIGLEIHPTLDQFIRIEEGQGIIQMGDRKDRLDFQKKVHGDFAIIIPAGKWHNLINTGNKPLKLYSIYAPPQHPRGTVHETKAIAEAAEANHCH</sequence>
<dbReference type="SUPFAM" id="SSF51182">
    <property type="entry name" value="RmlC-like cupins"/>
    <property type="match status" value="1"/>
</dbReference>